<protein>
    <recommendedName>
        <fullName evidence="3">Helix-turn-helix domain-containing protein</fullName>
    </recommendedName>
</protein>
<keyword evidence="2" id="KW-1185">Reference proteome</keyword>
<dbReference type="EMBL" id="BAAATE010000010">
    <property type="protein sequence ID" value="GAA2665316.1"/>
    <property type="molecule type" value="Genomic_DNA"/>
</dbReference>
<dbReference type="InterPro" id="IPR009061">
    <property type="entry name" value="DNA-bd_dom_put_sf"/>
</dbReference>
<gene>
    <name evidence="1" type="ORF">GCM10010412_041520</name>
</gene>
<evidence type="ECO:0008006" key="3">
    <source>
        <dbReference type="Google" id="ProtNLM"/>
    </source>
</evidence>
<dbReference type="SUPFAM" id="SSF46955">
    <property type="entry name" value="Putative DNA-binding domain"/>
    <property type="match status" value="1"/>
</dbReference>
<name>A0ABN3S0X2_9ACTN</name>
<sequence length="64" mass="7746">MLNSAPETDRWLTVKEIHEYTGLEEQWIRRHSARYAFPLVRAGRYLRAKRSEIDQWMKSNPVTR</sequence>
<evidence type="ECO:0000313" key="2">
    <source>
        <dbReference type="Proteomes" id="UP001501666"/>
    </source>
</evidence>
<comment type="caution">
    <text evidence="1">The sequence shown here is derived from an EMBL/GenBank/DDBJ whole genome shotgun (WGS) entry which is preliminary data.</text>
</comment>
<proteinExistence type="predicted"/>
<accession>A0ABN3S0X2</accession>
<dbReference type="Proteomes" id="UP001501666">
    <property type="component" value="Unassembled WGS sequence"/>
</dbReference>
<reference evidence="1 2" key="1">
    <citation type="journal article" date="2019" name="Int. J. Syst. Evol. Microbiol.">
        <title>The Global Catalogue of Microorganisms (GCM) 10K type strain sequencing project: providing services to taxonomists for standard genome sequencing and annotation.</title>
        <authorList>
            <consortium name="The Broad Institute Genomics Platform"/>
            <consortium name="The Broad Institute Genome Sequencing Center for Infectious Disease"/>
            <person name="Wu L."/>
            <person name="Ma J."/>
        </authorList>
    </citation>
    <scope>NUCLEOTIDE SEQUENCE [LARGE SCALE GENOMIC DNA]</scope>
    <source>
        <strain evidence="1 2">JCM 6835</strain>
    </source>
</reference>
<evidence type="ECO:0000313" key="1">
    <source>
        <dbReference type="EMBL" id="GAA2665316.1"/>
    </source>
</evidence>
<organism evidence="1 2">
    <name type="scientific">Nonomuraea recticatena</name>
    <dbReference type="NCBI Taxonomy" id="46178"/>
    <lineage>
        <taxon>Bacteria</taxon>
        <taxon>Bacillati</taxon>
        <taxon>Actinomycetota</taxon>
        <taxon>Actinomycetes</taxon>
        <taxon>Streptosporangiales</taxon>
        <taxon>Streptosporangiaceae</taxon>
        <taxon>Nonomuraea</taxon>
    </lineage>
</organism>